<gene>
    <name evidence="10" type="ORF">EKO04_005162</name>
</gene>
<protein>
    <recommendedName>
        <fullName evidence="12">Urea active transporter</fullName>
    </recommendedName>
</protein>
<feature type="transmembrane region" description="Helical" evidence="9">
    <location>
        <begin position="91"/>
        <end position="111"/>
    </location>
</feature>
<keyword evidence="11" id="KW-1185">Reference proteome</keyword>
<feature type="transmembrane region" description="Helical" evidence="9">
    <location>
        <begin position="457"/>
        <end position="476"/>
    </location>
</feature>
<comment type="subcellular location">
    <subcellularLocation>
        <location evidence="1">Membrane</location>
        <topology evidence="1">Multi-pass membrane protein</topology>
    </subcellularLocation>
</comment>
<feature type="transmembrane region" description="Helical" evidence="9">
    <location>
        <begin position="12"/>
        <end position="37"/>
    </location>
</feature>
<dbReference type="CDD" id="cd11476">
    <property type="entry name" value="SLC5sbd_DUR3"/>
    <property type="match status" value="1"/>
</dbReference>
<feature type="transmembrane region" description="Helical" evidence="9">
    <location>
        <begin position="256"/>
        <end position="276"/>
    </location>
</feature>
<accession>A0A8H7J1R6</accession>
<dbReference type="PANTHER" id="PTHR46154:SF4">
    <property type="entry name" value="UREA ACTIVE TRANSPORTER"/>
    <property type="match status" value="1"/>
</dbReference>
<dbReference type="OrthoDB" id="6132759at2759"/>
<evidence type="ECO:0000256" key="9">
    <source>
        <dbReference type="SAM" id="Phobius"/>
    </source>
</evidence>
<dbReference type="InterPro" id="IPR031155">
    <property type="entry name" value="DUR"/>
</dbReference>
<feature type="transmembrane region" description="Helical" evidence="9">
    <location>
        <begin position="132"/>
        <end position="153"/>
    </location>
</feature>
<comment type="similarity">
    <text evidence="2 7">Belongs to the sodium:solute symporter (SSF) (TC 2.A.21) family.</text>
</comment>
<dbReference type="GO" id="GO:0005886">
    <property type="term" value="C:plasma membrane"/>
    <property type="evidence" value="ECO:0007669"/>
    <property type="project" value="TreeGrafter"/>
</dbReference>
<feature type="transmembrane region" description="Helical" evidence="9">
    <location>
        <begin position="334"/>
        <end position="361"/>
    </location>
</feature>
<evidence type="ECO:0000256" key="7">
    <source>
        <dbReference type="RuleBase" id="RU362091"/>
    </source>
</evidence>
<evidence type="ECO:0000256" key="3">
    <source>
        <dbReference type="ARBA" id="ARBA00022448"/>
    </source>
</evidence>
<organism evidence="10 11">
    <name type="scientific">Ascochyta lentis</name>
    <dbReference type="NCBI Taxonomy" id="205686"/>
    <lineage>
        <taxon>Eukaryota</taxon>
        <taxon>Fungi</taxon>
        <taxon>Dikarya</taxon>
        <taxon>Ascomycota</taxon>
        <taxon>Pezizomycotina</taxon>
        <taxon>Dothideomycetes</taxon>
        <taxon>Pleosporomycetidae</taxon>
        <taxon>Pleosporales</taxon>
        <taxon>Pleosporineae</taxon>
        <taxon>Didymellaceae</taxon>
        <taxon>Ascochyta</taxon>
    </lineage>
</organism>
<reference evidence="10" key="1">
    <citation type="submission" date="2018-12" db="EMBL/GenBank/DDBJ databases">
        <authorList>
            <person name="Syme R.A."/>
            <person name="Farfan-Caceres L."/>
            <person name="Lichtenzveig J."/>
        </authorList>
    </citation>
    <scope>NUCLEOTIDE SEQUENCE</scope>
    <source>
        <strain evidence="10">Al4</strain>
    </source>
</reference>
<keyword evidence="3" id="KW-0813">Transport</keyword>
<evidence type="ECO:0000256" key="4">
    <source>
        <dbReference type="ARBA" id="ARBA00022692"/>
    </source>
</evidence>
<dbReference type="InterPro" id="IPR001734">
    <property type="entry name" value="Na/solute_symporter"/>
</dbReference>
<dbReference type="Pfam" id="PF00474">
    <property type="entry name" value="SSF"/>
    <property type="match status" value="1"/>
</dbReference>
<dbReference type="PANTHER" id="PTHR46154">
    <property type="match status" value="1"/>
</dbReference>
<keyword evidence="5 9" id="KW-1133">Transmembrane helix</keyword>
<keyword evidence="4 9" id="KW-0812">Transmembrane</keyword>
<feature type="transmembrane region" description="Helical" evidence="9">
    <location>
        <begin position="587"/>
        <end position="609"/>
    </location>
</feature>
<dbReference type="Proteomes" id="UP000651452">
    <property type="component" value="Unassembled WGS sequence"/>
</dbReference>
<comment type="caution">
    <text evidence="10">The sequence shown here is derived from an EMBL/GenBank/DDBJ whole genome shotgun (WGS) entry which is preliminary data.</text>
</comment>
<keyword evidence="6 9" id="KW-0472">Membrane</keyword>
<dbReference type="GO" id="GO:0015606">
    <property type="term" value="F:spermidine transmembrane transporter activity"/>
    <property type="evidence" value="ECO:0007669"/>
    <property type="project" value="TreeGrafter"/>
</dbReference>
<proteinExistence type="inferred from homology"/>
<evidence type="ECO:0000256" key="8">
    <source>
        <dbReference type="SAM" id="MobiDB-lite"/>
    </source>
</evidence>
<dbReference type="GO" id="GO:0015489">
    <property type="term" value="F:putrescine transmembrane transporter activity"/>
    <property type="evidence" value="ECO:0007669"/>
    <property type="project" value="TreeGrafter"/>
</dbReference>
<dbReference type="InterPro" id="IPR038377">
    <property type="entry name" value="Na/Glc_symporter_sf"/>
</dbReference>
<evidence type="ECO:0000256" key="2">
    <source>
        <dbReference type="ARBA" id="ARBA00006434"/>
    </source>
</evidence>
<name>A0A8H7J1R6_9PLEO</name>
<evidence type="ECO:0000313" key="11">
    <source>
        <dbReference type="Proteomes" id="UP000651452"/>
    </source>
</evidence>
<feature type="transmembrane region" description="Helical" evidence="9">
    <location>
        <begin position="430"/>
        <end position="450"/>
    </location>
</feature>
<reference evidence="10" key="2">
    <citation type="submission" date="2020-09" db="EMBL/GenBank/DDBJ databases">
        <title>Reference genome assembly for Australian Ascochyta lentis isolate Al4.</title>
        <authorList>
            <person name="Lee R.C."/>
            <person name="Farfan-Caceres L.M."/>
            <person name="Debler J.W."/>
            <person name="Williams A.H."/>
            <person name="Henares B.M."/>
        </authorList>
    </citation>
    <scope>NUCLEOTIDE SEQUENCE</scope>
    <source>
        <strain evidence="10">Al4</strain>
    </source>
</reference>
<dbReference type="NCBIfam" id="TIGR00813">
    <property type="entry name" value="sss"/>
    <property type="match status" value="1"/>
</dbReference>
<feature type="transmembrane region" description="Helical" evidence="9">
    <location>
        <begin position="288"/>
        <end position="314"/>
    </location>
</feature>
<feature type="transmembrane region" description="Helical" evidence="9">
    <location>
        <begin position="58"/>
        <end position="79"/>
    </location>
</feature>
<evidence type="ECO:0000256" key="6">
    <source>
        <dbReference type="ARBA" id="ARBA00023136"/>
    </source>
</evidence>
<feature type="region of interest" description="Disordered" evidence="8">
    <location>
        <begin position="671"/>
        <end position="692"/>
    </location>
</feature>
<feature type="transmembrane region" description="Helical" evidence="9">
    <location>
        <begin position="404"/>
        <end position="424"/>
    </location>
</feature>
<evidence type="ECO:0008006" key="12">
    <source>
        <dbReference type="Google" id="ProtNLM"/>
    </source>
</evidence>
<dbReference type="Gene3D" id="1.20.1730.10">
    <property type="entry name" value="Sodium/glucose cotransporter"/>
    <property type="match status" value="1"/>
</dbReference>
<feature type="compositionally biased region" description="Polar residues" evidence="8">
    <location>
        <begin position="672"/>
        <end position="692"/>
    </location>
</feature>
<dbReference type="EMBL" id="RZGK01000009">
    <property type="protein sequence ID" value="KAF9696630.1"/>
    <property type="molecule type" value="Genomic_DNA"/>
</dbReference>
<feature type="transmembrane region" description="Helical" evidence="9">
    <location>
        <begin position="621"/>
        <end position="646"/>
    </location>
</feature>
<dbReference type="AlphaFoldDB" id="A0A8H7J1R6"/>
<feature type="transmembrane region" description="Helical" evidence="9">
    <location>
        <begin position="200"/>
        <end position="217"/>
    </location>
</feature>
<sequence>MSQTRLPVFNEGVGYGLVLGLGALFALGMSLISVLLARYMAEIQTSEMYMTAKHSVKTGLVASAVVSSWTIAATLLTSTTEGYLYGVSGPFWYGAGATVQIFMFAVAAIELKRKAPNAHTFLEVVRVRYGRAAHIVLGCYSLFYQIFTTVNLLVGGSTLFSQLTGMNRDGCCFLLPLGVICYTLFGGIKATFLTDWAHTVVIYVIMLLCIFVAYVTSDVVGSPSRMYELLNKAAKLHPVAGNEGGSYVTMRSENGGYIGLIFIGAGFAAAVDSQLFQKAIAADPTATLPGYMLGGLCWFTIPFVLASTFGLAAAATEHLPSFPTYPNRMTSEQVSSGMAMPFAAMALMGNGGALAVLIMAFMAVTSAMSSETVATAALVTYDIYKAYINPDASSKQLVRVSHSVVIAFGLIIPCIAVGFNHAGFSVNYPITAIGIFVDSAIVPMACVILWKDQSRAAVILTPLIGSATAITAWLVVAYTQVGEVTIASTSTVYPLVAGNMISLCFPLILCPVISLFQRQNFDWEILKQLKSDRGAALDELQAKGGPVIEGQPVVERTASVLLHSNAETSEQEKEEEAMRLDARLKKAGLKALAMAIALCLAFLILWPIPMYGSRYIFSEKFFTGWIVVVFLWAFFAAIAITCTPIWEGRKDIARFFAFVFGVNRKMRGDASAETTTSEKQVQEMNVTSEEKK</sequence>
<evidence type="ECO:0000256" key="1">
    <source>
        <dbReference type="ARBA" id="ARBA00004141"/>
    </source>
</evidence>
<feature type="transmembrane region" description="Helical" evidence="9">
    <location>
        <begin position="496"/>
        <end position="516"/>
    </location>
</feature>
<evidence type="ECO:0000313" key="10">
    <source>
        <dbReference type="EMBL" id="KAF9696630.1"/>
    </source>
</evidence>
<feature type="transmembrane region" description="Helical" evidence="9">
    <location>
        <begin position="173"/>
        <end position="193"/>
    </location>
</feature>
<dbReference type="PROSITE" id="PS50283">
    <property type="entry name" value="NA_SOLUT_SYMP_3"/>
    <property type="match status" value="1"/>
</dbReference>
<dbReference type="GO" id="GO:0015204">
    <property type="term" value="F:urea transmembrane transporter activity"/>
    <property type="evidence" value="ECO:0007669"/>
    <property type="project" value="InterPro"/>
</dbReference>
<evidence type="ECO:0000256" key="5">
    <source>
        <dbReference type="ARBA" id="ARBA00022989"/>
    </source>
</evidence>